<dbReference type="Pfam" id="PF03795">
    <property type="entry name" value="YCII"/>
    <property type="match status" value="1"/>
</dbReference>
<dbReference type="Gene3D" id="3.30.70.1060">
    <property type="entry name" value="Dimeric alpha+beta barrel"/>
    <property type="match status" value="1"/>
</dbReference>
<dbReference type="EMBL" id="VIWW01000003">
    <property type="protein sequence ID" value="TWF90661.1"/>
    <property type="molecule type" value="Genomic_DNA"/>
</dbReference>
<evidence type="ECO:0000256" key="1">
    <source>
        <dbReference type="ARBA" id="ARBA00007689"/>
    </source>
</evidence>
<feature type="compositionally biased region" description="Low complexity" evidence="2">
    <location>
        <begin position="96"/>
        <end position="108"/>
    </location>
</feature>
<feature type="domain" description="YCII-related" evidence="3">
    <location>
        <begin position="1"/>
        <end position="101"/>
    </location>
</feature>
<dbReference type="SUPFAM" id="SSF54909">
    <property type="entry name" value="Dimeric alpha+beta barrel"/>
    <property type="match status" value="1"/>
</dbReference>
<evidence type="ECO:0000313" key="4">
    <source>
        <dbReference type="EMBL" id="TWF90661.1"/>
    </source>
</evidence>
<dbReference type="InterPro" id="IPR011008">
    <property type="entry name" value="Dimeric_a/b-barrel"/>
</dbReference>
<dbReference type="RefSeq" id="WP_145768223.1">
    <property type="nucleotide sequence ID" value="NZ_VIWW01000003.1"/>
</dbReference>
<reference evidence="4 5" key="1">
    <citation type="submission" date="2019-06" db="EMBL/GenBank/DDBJ databases">
        <title>Sequencing the genomes of 1000 actinobacteria strains.</title>
        <authorList>
            <person name="Klenk H.-P."/>
        </authorList>
    </citation>
    <scope>NUCLEOTIDE SEQUENCE [LARGE SCALE GENOMIC DNA]</scope>
    <source>
        <strain evidence="4 5">DSM 42059</strain>
    </source>
</reference>
<evidence type="ECO:0000256" key="2">
    <source>
        <dbReference type="SAM" id="MobiDB-lite"/>
    </source>
</evidence>
<sequence length="137" mass="14114">MQYALLIYTEPGHEETLSEVEREAAYAEYLALADDPRCVGAGQLQSAETATSVRVAGGRTLMTDGPFADTKEVLGGFCLIEAADLDEAIEMASRVPATSASTRPAASSCGVSAGTPRPGAPTAGRSNWPPRPPSGGS</sequence>
<dbReference type="Proteomes" id="UP000318186">
    <property type="component" value="Unassembled WGS sequence"/>
</dbReference>
<gene>
    <name evidence="4" type="ORF">FHX80_1377</name>
</gene>
<comment type="similarity">
    <text evidence="1">Belongs to the YciI family.</text>
</comment>
<dbReference type="InterPro" id="IPR005545">
    <property type="entry name" value="YCII"/>
</dbReference>
<name>A0A561TU58_9ACTN</name>
<comment type="caution">
    <text evidence="4">The sequence shown here is derived from an EMBL/GenBank/DDBJ whole genome shotgun (WGS) entry which is preliminary data.</text>
</comment>
<dbReference type="PANTHER" id="PTHR35174:SF3">
    <property type="entry name" value="BLL7171 PROTEIN"/>
    <property type="match status" value="1"/>
</dbReference>
<dbReference type="AlphaFoldDB" id="A0A561TU58"/>
<evidence type="ECO:0000313" key="5">
    <source>
        <dbReference type="Proteomes" id="UP000318186"/>
    </source>
</evidence>
<feature type="region of interest" description="Disordered" evidence="2">
    <location>
        <begin position="94"/>
        <end position="137"/>
    </location>
</feature>
<accession>A0A561TU58</accession>
<protein>
    <recommendedName>
        <fullName evidence="3">YCII-related domain-containing protein</fullName>
    </recommendedName>
</protein>
<proteinExistence type="inferred from homology"/>
<dbReference type="PANTHER" id="PTHR35174">
    <property type="entry name" value="BLL7171 PROTEIN-RELATED"/>
    <property type="match status" value="1"/>
</dbReference>
<evidence type="ECO:0000259" key="3">
    <source>
        <dbReference type="Pfam" id="PF03795"/>
    </source>
</evidence>
<dbReference type="OrthoDB" id="668782at2"/>
<organism evidence="4 5">
    <name type="scientific">Streptomyces brevispora</name>
    <dbReference type="NCBI Taxonomy" id="887462"/>
    <lineage>
        <taxon>Bacteria</taxon>
        <taxon>Bacillati</taxon>
        <taxon>Actinomycetota</taxon>
        <taxon>Actinomycetes</taxon>
        <taxon>Kitasatosporales</taxon>
        <taxon>Streptomycetaceae</taxon>
        <taxon>Streptomyces</taxon>
    </lineage>
</organism>